<name>A0AAD7D7U1_MYCRO</name>
<comment type="caution">
    <text evidence="2">The sequence shown here is derived from an EMBL/GenBank/DDBJ whole genome shotgun (WGS) entry which is preliminary data.</text>
</comment>
<sequence length="181" mass="19865">MLDAQSPACEGAAYANSVDAEAEAAAAAAALFLCFLTPRLTWISRRLILVLQTPPPLRPSGRPPRRIRLPKRYRDDPRSSRSSSPPPPVHEEAEVPAEPAPGTAPATWVKTEPNKYGLYKIFPNRPTHDPDDSVCLDDLCKSSDLLVPDKPISTSGSTDPWFPFLNALLRDSWRGFISAPH</sequence>
<organism evidence="2 3">
    <name type="scientific">Mycena rosella</name>
    <name type="common">Pink bonnet</name>
    <name type="synonym">Agaricus rosellus</name>
    <dbReference type="NCBI Taxonomy" id="1033263"/>
    <lineage>
        <taxon>Eukaryota</taxon>
        <taxon>Fungi</taxon>
        <taxon>Dikarya</taxon>
        <taxon>Basidiomycota</taxon>
        <taxon>Agaricomycotina</taxon>
        <taxon>Agaricomycetes</taxon>
        <taxon>Agaricomycetidae</taxon>
        <taxon>Agaricales</taxon>
        <taxon>Marasmiineae</taxon>
        <taxon>Mycenaceae</taxon>
        <taxon>Mycena</taxon>
    </lineage>
</organism>
<gene>
    <name evidence="2" type="ORF">B0H17DRAFT_1139435</name>
</gene>
<evidence type="ECO:0000256" key="1">
    <source>
        <dbReference type="SAM" id="MobiDB-lite"/>
    </source>
</evidence>
<proteinExistence type="predicted"/>
<feature type="compositionally biased region" description="Pro residues" evidence="1">
    <location>
        <begin position="53"/>
        <end position="62"/>
    </location>
</feature>
<reference evidence="2" key="1">
    <citation type="submission" date="2023-03" db="EMBL/GenBank/DDBJ databases">
        <title>Massive genome expansion in bonnet fungi (Mycena s.s.) driven by repeated elements and novel gene families across ecological guilds.</title>
        <authorList>
            <consortium name="Lawrence Berkeley National Laboratory"/>
            <person name="Harder C.B."/>
            <person name="Miyauchi S."/>
            <person name="Viragh M."/>
            <person name="Kuo A."/>
            <person name="Thoen E."/>
            <person name="Andreopoulos B."/>
            <person name="Lu D."/>
            <person name="Skrede I."/>
            <person name="Drula E."/>
            <person name="Henrissat B."/>
            <person name="Morin E."/>
            <person name="Kohler A."/>
            <person name="Barry K."/>
            <person name="LaButti K."/>
            <person name="Morin E."/>
            <person name="Salamov A."/>
            <person name="Lipzen A."/>
            <person name="Mereny Z."/>
            <person name="Hegedus B."/>
            <person name="Baldrian P."/>
            <person name="Stursova M."/>
            <person name="Weitz H."/>
            <person name="Taylor A."/>
            <person name="Grigoriev I.V."/>
            <person name="Nagy L.G."/>
            <person name="Martin F."/>
            <person name="Kauserud H."/>
        </authorList>
    </citation>
    <scope>NUCLEOTIDE SEQUENCE</scope>
    <source>
        <strain evidence="2">CBHHK067</strain>
    </source>
</reference>
<feature type="compositionally biased region" description="Low complexity" evidence="1">
    <location>
        <begin position="96"/>
        <end position="107"/>
    </location>
</feature>
<keyword evidence="3" id="KW-1185">Reference proteome</keyword>
<dbReference type="AlphaFoldDB" id="A0AAD7D7U1"/>
<dbReference type="EMBL" id="JARKIE010000135">
    <property type="protein sequence ID" value="KAJ7678373.1"/>
    <property type="molecule type" value="Genomic_DNA"/>
</dbReference>
<protein>
    <submittedName>
        <fullName evidence="2">Uncharacterized protein</fullName>
    </submittedName>
</protein>
<evidence type="ECO:0000313" key="3">
    <source>
        <dbReference type="Proteomes" id="UP001221757"/>
    </source>
</evidence>
<evidence type="ECO:0000313" key="2">
    <source>
        <dbReference type="EMBL" id="KAJ7678373.1"/>
    </source>
</evidence>
<accession>A0AAD7D7U1</accession>
<dbReference type="Proteomes" id="UP001221757">
    <property type="component" value="Unassembled WGS sequence"/>
</dbReference>
<feature type="region of interest" description="Disordered" evidence="1">
    <location>
        <begin position="53"/>
        <end position="108"/>
    </location>
</feature>